<dbReference type="RefSeq" id="WP_312749113.1">
    <property type="nucleotide sequence ID" value="NZ_CP116968.1"/>
</dbReference>
<feature type="domain" description="Aminotransferase class I/classII large" evidence="10">
    <location>
        <begin position="26"/>
        <end position="366"/>
    </location>
</feature>
<dbReference type="Proteomes" id="UP001302494">
    <property type="component" value="Chromosome"/>
</dbReference>
<dbReference type="PANTHER" id="PTHR42885">
    <property type="entry name" value="HISTIDINOL-PHOSPHATE AMINOTRANSFERASE-RELATED"/>
    <property type="match status" value="1"/>
</dbReference>
<comment type="function">
    <text evidence="2">Decarboxylates L-threonine-O-3-phosphate to yield (R)-1-amino-2-propanol O-2-phosphate, the precursor for the linkage between the nucleotide loop and the corrin ring in cobalamin.</text>
</comment>
<organism evidence="11 12">
    <name type="scientific">Candidatus Nitrospira neomarina</name>
    <dbReference type="NCBI Taxonomy" id="3020899"/>
    <lineage>
        <taxon>Bacteria</taxon>
        <taxon>Pseudomonadati</taxon>
        <taxon>Nitrospirota</taxon>
        <taxon>Nitrospiria</taxon>
        <taxon>Nitrospirales</taxon>
        <taxon>Nitrospiraceae</taxon>
        <taxon>Nitrospira</taxon>
    </lineage>
</organism>
<dbReference type="EMBL" id="CP116968">
    <property type="protein sequence ID" value="WNM64144.1"/>
    <property type="molecule type" value="Genomic_DNA"/>
</dbReference>
<reference evidence="11 12" key="1">
    <citation type="submission" date="2023-01" db="EMBL/GenBank/DDBJ databases">
        <title>Cultivation and genomic characterization of new, ubiquitous marine nitrite-oxidizing bacteria from the Nitrospirales.</title>
        <authorList>
            <person name="Mueller A.J."/>
            <person name="Daebeler A."/>
            <person name="Herbold C.W."/>
            <person name="Kirkegaard R.H."/>
            <person name="Daims H."/>
        </authorList>
    </citation>
    <scope>NUCLEOTIDE SEQUENCE [LARGE SCALE GENOMIC DNA]</scope>
    <source>
        <strain evidence="11 12">DK</strain>
    </source>
</reference>
<evidence type="ECO:0000256" key="4">
    <source>
        <dbReference type="ARBA" id="ARBA00012285"/>
    </source>
</evidence>
<keyword evidence="6" id="KW-0663">Pyridoxal phosphate</keyword>
<dbReference type="GO" id="GO:0048472">
    <property type="term" value="F:threonine-phosphate decarboxylase activity"/>
    <property type="evidence" value="ECO:0007669"/>
    <property type="project" value="UniProtKB-EC"/>
</dbReference>
<evidence type="ECO:0000259" key="10">
    <source>
        <dbReference type="Pfam" id="PF00155"/>
    </source>
</evidence>
<dbReference type="SUPFAM" id="SSF53383">
    <property type="entry name" value="PLP-dependent transferases"/>
    <property type="match status" value="1"/>
</dbReference>
<dbReference type="GO" id="GO:0030170">
    <property type="term" value="F:pyridoxal phosphate binding"/>
    <property type="evidence" value="ECO:0007669"/>
    <property type="project" value="InterPro"/>
</dbReference>
<dbReference type="Pfam" id="PF00155">
    <property type="entry name" value="Aminotran_1_2"/>
    <property type="match status" value="1"/>
</dbReference>
<evidence type="ECO:0000256" key="1">
    <source>
        <dbReference type="ARBA" id="ARBA00001933"/>
    </source>
</evidence>
<proteinExistence type="predicted"/>
<evidence type="ECO:0000256" key="8">
    <source>
        <dbReference type="ARBA" id="ARBA00029996"/>
    </source>
</evidence>
<keyword evidence="12" id="KW-1185">Reference proteome</keyword>
<evidence type="ECO:0000256" key="6">
    <source>
        <dbReference type="ARBA" id="ARBA00022898"/>
    </source>
</evidence>
<evidence type="ECO:0000256" key="5">
    <source>
        <dbReference type="ARBA" id="ARBA00022573"/>
    </source>
</evidence>
<dbReference type="KEGG" id="nneo:PQG83_03020"/>
<dbReference type="Gene3D" id="3.90.1150.10">
    <property type="entry name" value="Aspartate Aminotransferase, domain 1"/>
    <property type="match status" value="1"/>
</dbReference>
<dbReference type="InterPro" id="IPR015422">
    <property type="entry name" value="PyrdxlP-dep_Trfase_small"/>
</dbReference>
<dbReference type="GO" id="GO:0009236">
    <property type="term" value="P:cobalamin biosynthetic process"/>
    <property type="evidence" value="ECO:0007669"/>
    <property type="project" value="UniProtKB-KW"/>
</dbReference>
<gene>
    <name evidence="11" type="primary">cobD</name>
    <name evidence="11" type="ORF">PQG83_03020</name>
</gene>
<dbReference type="InterPro" id="IPR015421">
    <property type="entry name" value="PyrdxlP-dep_Trfase_major"/>
</dbReference>
<comment type="cofactor">
    <cofactor evidence="1">
        <name>pyridoxal 5'-phosphate</name>
        <dbReference type="ChEBI" id="CHEBI:597326"/>
    </cofactor>
</comment>
<evidence type="ECO:0000313" key="11">
    <source>
        <dbReference type="EMBL" id="WNM64144.1"/>
    </source>
</evidence>
<name>A0AA96GU47_9BACT</name>
<comment type="catalytic activity">
    <reaction evidence="9">
        <text>O-phospho-L-threonine + H(+) = (R)-1-aminopropan-2-yl phosphate + CO2</text>
        <dbReference type="Rhea" id="RHEA:11492"/>
        <dbReference type="ChEBI" id="CHEBI:15378"/>
        <dbReference type="ChEBI" id="CHEBI:16526"/>
        <dbReference type="ChEBI" id="CHEBI:58563"/>
        <dbReference type="ChEBI" id="CHEBI:58675"/>
        <dbReference type="EC" id="4.1.1.81"/>
    </reaction>
</comment>
<evidence type="ECO:0000256" key="3">
    <source>
        <dbReference type="ARBA" id="ARBA00004953"/>
    </source>
</evidence>
<keyword evidence="7 11" id="KW-0456">Lyase</keyword>
<dbReference type="PROSITE" id="PS00105">
    <property type="entry name" value="AA_TRANSFER_CLASS_1"/>
    <property type="match status" value="1"/>
</dbReference>
<dbReference type="EC" id="4.1.1.81" evidence="4"/>
<keyword evidence="5" id="KW-0169">Cobalamin biosynthesis</keyword>
<sequence length="375" mass="41402">MVTQPVVHGGQVHQIAKALDRPVDSFIDFSASINPFGPPTPVLNAMQQALPACGHYPDPTAEKLRTRLAKEHGISSDSIVLGNGSSELIRILPRALSLCQGYVAGPTFMEYEASLHIAGARCTYALATSAEKYTPPMGQLSLLVDGIRSGSQKDAFSHEESFTAVFVCNPNSPTGRVVSARSLRTLYRQIEQAGLWMVVDEAFIDFCPSHSLIKEIPNARRLLILRSFTKFFGMPGIRLGYLVGAPETVSKIRRLLPPWSVSQFAQEAGVAALDDVKYRLRSVKFIQQERQRFMTRLRGVPGLRIIPASANFVMVELPSKCVTANLVSQLTRQGILVRDCQTFSGMTQPALRIAIRYPRENNRVIHALKKALRDS</sequence>
<evidence type="ECO:0000256" key="9">
    <source>
        <dbReference type="ARBA" id="ARBA00048531"/>
    </source>
</evidence>
<dbReference type="InterPro" id="IPR005860">
    <property type="entry name" value="CobD"/>
</dbReference>
<dbReference type="PANTHER" id="PTHR42885:SF1">
    <property type="entry name" value="THREONINE-PHOSPHATE DECARBOXYLASE"/>
    <property type="match status" value="1"/>
</dbReference>
<evidence type="ECO:0000256" key="2">
    <source>
        <dbReference type="ARBA" id="ARBA00003444"/>
    </source>
</evidence>
<dbReference type="InterPro" id="IPR004839">
    <property type="entry name" value="Aminotransferase_I/II_large"/>
</dbReference>
<dbReference type="Gene3D" id="3.40.640.10">
    <property type="entry name" value="Type I PLP-dependent aspartate aminotransferase-like (Major domain)"/>
    <property type="match status" value="1"/>
</dbReference>
<dbReference type="NCBIfam" id="TIGR01140">
    <property type="entry name" value="L_thr_O3P_dcar"/>
    <property type="match status" value="1"/>
</dbReference>
<evidence type="ECO:0000256" key="7">
    <source>
        <dbReference type="ARBA" id="ARBA00023239"/>
    </source>
</evidence>
<accession>A0AA96GU47</accession>
<dbReference type="InterPro" id="IPR004838">
    <property type="entry name" value="NHTrfase_class1_PyrdxlP-BS"/>
</dbReference>
<evidence type="ECO:0000313" key="12">
    <source>
        <dbReference type="Proteomes" id="UP001302494"/>
    </source>
</evidence>
<dbReference type="CDD" id="cd00609">
    <property type="entry name" value="AAT_like"/>
    <property type="match status" value="1"/>
</dbReference>
<dbReference type="AlphaFoldDB" id="A0AA96GU47"/>
<comment type="pathway">
    <text evidence="3">Cofactor biosynthesis; adenosylcobalamin biosynthesis.</text>
</comment>
<protein>
    <recommendedName>
        <fullName evidence="4">threonine-phosphate decarboxylase</fullName>
        <ecNumber evidence="4">4.1.1.81</ecNumber>
    </recommendedName>
    <alternativeName>
        <fullName evidence="8">L-threonine-O-3-phosphate decarboxylase</fullName>
    </alternativeName>
</protein>
<dbReference type="InterPro" id="IPR015424">
    <property type="entry name" value="PyrdxlP-dep_Trfase"/>
</dbReference>